<sequence length="212" mass="23848">MTKNFFLALSFTISGLINAQTQESTSDSDFKFGVKAGYSLSTMKFFDNKLDSKSYFYAGFVAEKPVSSKVGIQAEVLYTQIGGTDSLPLVQLIGSDIVEMGTVDFNYQFTQIQVPVSVKYYFIPKFSASAGMNFGFNLSEKVKTDEIVNGTDSQDLVDYKTLNLFPFLAAEYKITDKFFVDARYNFNFFDMHKNGFETKIGFLQAGVGYRFK</sequence>
<feature type="signal peptide" evidence="1">
    <location>
        <begin position="1"/>
        <end position="19"/>
    </location>
</feature>
<feature type="domain" description="Outer membrane protein beta-barrel" evidence="2">
    <location>
        <begin position="19"/>
        <end position="192"/>
    </location>
</feature>
<evidence type="ECO:0000259" key="2">
    <source>
        <dbReference type="Pfam" id="PF13568"/>
    </source>
</evidence>
<evidence type="ECO:0000313" key="3">
    <source>
        <dbReference type="EMBL" id="MFL9833323.1"/>
    </source>
</evidence>
<keyword evidence="1" id="KW-0732">Signal</keyword>
<protein>
    <submittedName>
        <fullName evidence="3">Porin family protein</fullName>
    </submittedName>
</protein>
<accession>A0ABW8XZI4</accession>
<keyword evidence="4" id="KW-1185">Reference proteome</keyword>
<dbReference type="Pfam" id="PF13568">
    <property type="entry name" value="OMP_b-brl_2"/>
    <property type="match status" value="1"/>
</dbReference>
<proteinExistence type="predicted"/>
<dbReference type="RefSeq" id="WP_408088055.1">
    <property type="nucleotide sequence ID" value="NZ_JBELPY010000002.1"/>
</dbReference>
<organism evidence="3 4">
    <name type="scientific">Chryseobacterium terrae</name>
    <dbReference type="NCBI Taxonomy" id="3163299"/>
    <lineage>
        <taxon>Bacteria</taxon>
        <taxon>Pseudomonadati</taxon>
        <taxon>Bacteroidota</taxon>
        <taxon>Flavobacteriia</taxon>
        <taxon>Flavobacteriales</taxon>
        <taxon>Weeksellaceae</taxon>
        <taxon>Chryseobacterium group</taxon>
        <taxon>Chryseobacterium</taxon>
    </lineage>
</organism>
<dbReference type="SUPFAM" id="SSF56925">
    <property type="entry name" value="OMPA-like"/>
    <property type="match status" value="1"/>
</dbReference>
<name>A0ABW8XZI4_9FLAO</name>
<dbReference type="Proteomes" id="UP001629058">
    <property type="component" value="Unassembled WGS sequence"/>
</dbReference>
<gene>
    <name evidence="3" type="ORF">ABS765_04675</name>
</gene>
<feature type="chain" id="PRO_5045381240" evidence="1">
    <location>
        <begin position="20"/>
        <end position="212"/>
    </location>
</feature>
<reference evidence="3 4" key="1">
    <citation type="submission" date="2024-06" db="EMBL/GenBank/DDBJ databases">
        <authorList>
            <person name="Kaempfer P."/>
            <person name="Viver T."/>
        </authorList>
    </citation>
    <scope>NUCLEOTIDE SEQUENCE [LARGE SCALE GENOMIC DNA]</scope>
    <source>
        <strain evidence="3 4">ST-37</strain>
    </source>
</reference>
<dbReference type="InterPro" id="IPR011250">
    <property type="entry name" value="OMP/PagP_B-barrel"/>
</dbReference>
<dbReference type="InterPro" id="IPR025665">
    <property type="entry name" value="Beta-barrel_OMP_2"/>
</dbReference>
<evidence type="ECO:0000256" key="1">
    <source>
        <dbReference type="SAM" id="SignalP"/>
    </source>
</evidence>
<dbReference type="EMBL" id="JBELPY010000002">
    <property type="protein sequence ID" value="MFL9833323.1"/>
    <property type="molecule type" value="Genomic_DNA"/>
</dbReference>
<comment type="caution">
    <text evidence="3">The sequence shown here is derived from an EMBL/GenBank/DDBJ whole genome shotgun (WGS) entry which is preliminary data.</text>
</comment>
<evidence type="ECO:0000313" key="4">
    <source>
        <dbReference type="Proteomes" id="UP001629058"/>
    </source>
</evidence>